<feature type="transmembrane region" description="Helical" evidence="1">
    <location>
        <begin position="168"/>
        <end position="187"/>
    </location>
</feature>
<dbReference type="PANTHER" id="PTHR45138">
    <property type="entry name" value="REGULATORY COMPONENTS OF SENSORY TRANSDUCTION SYSTEM"/>
    <property type="match status" value="1"/>
</dbReference>
<protein>
    <submittedName>
        <fullName evidence="3">Diguanylate cyclase phosphodiesterase domain-containing protein</fullName>
    </submittedName>
</protein>
<gene>
    <name evidence="3" type="ORF">FD31_GL000617</name>
</gene>
<feature type="transmembrane region" description="Helical" evidence="1">
    <location>
        <begin position="34"/>
        <end position="54"/>
    </location>
</feature>
<dbReference type="InterPro" id="IPR000160">
    <property type="entry name" value="GGDEF_dom"/>
</dbReference>
<dbReference type="PROSITE" id="PS50887">
    <property type="entry name" value="GGDEF"/>
    <property type="match status" value="1"/>
</dbReference>
<dbReference type="GO" id="GO:0043709">
    <property type="term" value="P:cell adhesion involved in single-species biofilm formation"/>
    <property type="evidence" value="ECO:0007669"/>
    <property type="project" value="TreeGrafter"/>
</dbReference>
<evidence type="ECO:0000259" key="2">
    <source>
        <dbReference type="PROSITE" id="PS50887"/>
    </source>
</evidence>
<sequence>MLLITIGLITVITLVSYSIEKRVSAASPFFIRLGVHILESTILVVSIIVLREVFATVNNGKFMNDAWLYANAQIAVSFYGFLILNNRLVELITLAFPFIYNPSFNVTRLESPLWPLFLGTYFVLLITVDYAYSHKDDMLISGYKYTIAQTIYGMSWWILLWIDYHFNPLQMIISMIFFEIFMALFRLTEVKLRASFADYKDLEIKANYDALTGVRNRANLNTTSKELLDEFKHSSDEIGTVAMFDIDHFKKFNDTYGHETGDEVLRHVAHLVERELVSRQGKPTGQLYRYGGEEFIIIFKNLNTTESANIAYDIRKTLADIPLFINGAKLDVTICFGITAITKSDETTKSILERVDQYLYQSKNSGRNCVTIEGETYSYDNLKPAVTE</sequence>
<dbReference type="Gene3D" id="3.30.70.270">
    <property type="match status" value="1"/>
</dbReference>
<name>A0A0R1WE90_9LACO</name>
<keyword evidence="1" id="KW-0472">Membrane</keyword>
<dbReference type="GO" id="GO:0005886">
    <property type="term" value="C:plasma membrane"/>
    <property type="evidence" value="ECO:0007669"/>
    <property type="project" value="TreeGrafter"/>
</dbReference>
<feature type="transmembrane region" description="Helical" evidence="1">
    <location>
        <begin position="145"/>
        <end position="162"/>
    </location>
</feature>
<dbReference type="NCBIfam" id="TIGR00254">
    <property type="entry name" value="GGDEF"/>
    <property type="match status" value="1"/>
</dbReference>
<dbReference type="PANTHER" id="PTHR45138:SF9">
    <property type="entry name" value="DIGUANYLATE CYCLASE DGCM-RELATED"/>
    <property type="match status" value="1"/>
</dbReference>
<dbReference type="InterPro" id="IPR029787">
    <property type="entry name" value="Nucleotide_cyclase"/>
</dbReference>
<dbReference type="PATRIC" id="fig|1423774.3.peg.635"/>
<dbReference type="InterPro" id="IPR050469">
    <property type="entry name" value="Diguanylate_Cyclase"/>
</dbReference>
<dbReference type="Pfam" id="PF00990">
    <property type="entry name" value="GGDEF"/>
    <property type="match status" value="1"/>
</dbReference>
<keyword evidence="1" id="KW-1133">Transmembrane helix</keyword>
<dbReference type="EMBL" id="AZFV01000015">
    <property type="protein sequence ID" value="KRM16378.1"/>
    <property type="molecule type" value="Genomic_DNA"/>
</dbReference>
<dbReference type="InterPro" id="IPR043128">
    <property type="entry name" value="Rev_trsase/Diguanyl_cyclase"/>
</dbReference>
<comment type="caution">
    <text evidence="3">The sequence shown here is derived from an EMBL/GenBank/DDBJ whole genome shotgun (WGS) entry which is preliminary data.</text>
</comment>
<accession>A0A0R1WE90</accession>
<evidence type="ECO:0000313" key="4">
    <source>
        <dbReference type="Proteomes" id="UP000051302"/>
    </source>
</evidence>
<proteinExistence type="predicted"/>
<dbReference type="SMART" id="SM00267">
    <property type="entry name" value="GGDEF"/>
    <property type="match status" value="1"/>
</dbReference>
<keyword evidence="4" id="KW-1185">Reference proteome</keyword>
<dbReference type="Proteomes" id="UP000051302">
    <property type="component" value="Unassembled WGS sequence"/>
</dbReference>
<dbReference type="GO" id="GO:1902201">
    <property type="term" value="P:negative regulation of bacterial-type flagellum-dependent cell motility"/>
    <property type="evidence" value="ECO:0007669"/>
    <property type="project" value="TreeGrafter"/>
</dbReference>
<dbReference type="SUPFAM" id="SSF55073">
    <property type="entry name" value="Nucleotide cyclase"/>
    <property type="match status" value="1"/>
</dbReference>
<reference evidence="3 4" key="1">
    <citation type="journal article" date="2015" name="Genome Announc.">
        <title>Expanding the biotechnology potential of lactobacilli through comparative genomics of 213 strains and associated genera.</title>
        <authorList>
            <person name="Sun Z."/>
            <person name="Harris H.M."/>
            <person name="McCann A."/>
            <person name="Guo C."/>
            <person name="Argimon S."/>
            <person name="Zhang W."/>
            <person name="Yang X."/>
            <person name="Jeffery I.B."/>
            <person name="Cooney J.C."/>
            <person name="Kagawa T.F."/>
            <person name="Liu W."/>
            <person name="Song Y."/>
            <person name="Salvetti E."/>
            <person name="Wrobel A."/>
            <person name="Rasinkangas P."/>
            <person name="Parkhill J."/>
            <person name="Rea M.C."/>
            <person name="O'Sullivan O."/>
            <person name="Ritari J."/>
            <person name="Douillard F.P."/>
            <person name="Paul Ross R."/>
            <person name="Yang R."/>
            <person name="Briner A.E."/>
            <person name="Felis G.E."/>
            <person name="de Vos W.M."/>
            <person name="Barrangou R."/>
            <person name="Klaenhammer T.R."/>
            <person name="Caufield P.W."/>
            <person name="Cui Y."/>
            <person name="Zhang H."/>
            <person name="O'Toole P.W."/>
        </authorList>
    </citation>
    <scope>NUCLEOTIDE SEQUENCE [LARGE SCALE GENOMIC DNA]</scope>
    <source>
        <strain evidence="3 4">DSM 16982</strain>
    </source>
</reference>
<dbReference type="FunFam" id="3.30.70.270:FF:000001">
    <property type="entry name" value="Diguanylate cyclase domain protein"/>
    <property type="match status" value="1"/>
</dbReference>
<evidence type="ECO:0000313" key="3">
    <source>
        <dbReference type="EMBL" id="KRM16378.1"/>
    </source>
</evidence>
<dbReference type="GO" id="GO:0052621">
    <property type="term" value="F:diguanylate cyclase activity"/>
    <property type="evidence" value="ECO:0007669"/>
    <property type="project" value="TreeGrafter"/>
</dbReference>
<organism evidence="3 4">
    <name type="scientific">Companilactobacillus nantensis DSM 16982</name>
    <dbReference type="NCBI Taxonomy" id="1423774"/>
    <lineage>
        <taxon>Bacteria</taxon>
        <taxon>Bacillati</taxon>
        <taxon>Bacillota</taxon>
        <taxon>Bacilli</taxon>
        <taxon>Lactobacillales</taxon>
        <taxon>Lactobacillaceae</taxon>
        <taxon>Companilactobacillus</taxon>
    </lineage>
</organism>
<keyword evidence="1" id="KW-0812">Transmembrane</keyword>
<dbReference type="STRING" id="1423774.FD31_GL000617"/>
<feature type="transmembrane region" description="Helical" evidence="1">
    <location>
        <begin position="113"/>
        <end position="133"/>
    </location>
</feature>
<dbReference type="AlphaFoldDB" id="A0A0R1WE90"/>
<evidence type="ECO:0000256" key="1">
    <source>
        <dbReference type="SAM" id="Phobius"/>
    </source>
</evidence>
<feature type="domain" description="GGDEF" evidence="2">
    <location>
        <begin position="237"/>
        <end position="375"/>
    </location>
</feature>
<dbReference type="CDD" id="cd01949">
    <property type="entry name" value="GGDEF"/>
    <property type="match status" value="1"/>
</dbReference>